<dbReference type="PATRIC" id="fig|104102.7.peg.3022"/>
<evidence type="ECO:0000256" key="2">
    <source>
        <dbReference type="ARBA" id="ARBA00022670"/>
    </source>
</evidence>
<dbReference type="AlphaFoldDB" id="A0A094YLB1"/>
<evidence type="ECO:0000256" key="3">
    <source>
        <dbReference type="ARBA" id="ARBA00022801"/>
    </source>
</evidence>
<sequence length="178" mass="19292">MTGATGSVERRSCGVEFRAASRKLEGYAAVFGASARIGSFSETIRSGAFASTLTANPDILGLVDHDPTRLLARTASGTLKLAEDTRGLHFELAIPDTQLGRDVLALAERNDLGGMSFGFRVKDEAWPASDQRELRAVDLVEISVVQAFPAYADTTISARSRSTIMTPAQRRRFLETIR</sequence>
<dbReference type="InterPro" id="IPR006433">
    <property type="entry name" value="Prohead_protease"/>
</dbReference>
<dbReference type="GO" id="GO:0006508">
    <property type="term" value="P:proteolysis"/>
    <property type="evidence" value="ECO:0007669"/>
    <property type="project" value="UniProtKB-KW"/>
</dbReference>
<protein>
    <submittedName>
        <fullName evidence="5">Phage prohead protease, HK97 family</fullName>
    </submittedName>
</protein>
<dbReference type="InterPro" id="IPR054613">
    <property type="entry name" value="Peptidase_S78_dom"/>
</dbReference>
<proteinExistence type="predicted"/>
<feature type="domain" description="Prohead serine protease" evidence="4">
    <location>
        <begin position="22"/>
        <end position="162"/>
    </location>
</feature>
<evidence type="ECO:0000313" key="6">
    <source>
        <dbReference type="Proteomes" id="UP000029448"/>
    </source>
</evidence>
<comment type="caution">
    <text evidence="5">The sequence shown here is derived from an EMBL/GenBank/DDBJ whole genome shotgun (WGS) entry which is preliminary data.</text>
</comment>
<dbReference type="NCBIfam" id="TIGR01543">
    <property type="entry name" value="proheadase_HK97"/>
    <property type="match status" value="1"/>
</dbReference>
<dbReference type="EMBL" id="JOKM01000102">
    <property type="protein sequence ID" value="KGB21424.1"/>
    <property type="molecule type" value="Genomic_DNA"/>
</dbReference>
<name>A0A094YLB1_9PROT</name>
<evidence type="ECO:0000256" key="1">
    <source>
        <dbReference type="ARBA" id="ARBA00022612"/>
    </source>
</evidence>
<gene>
    <name evidence="5" type="ORF">AtDm6_3060</name>
</gene>
<evidence type="ECO:0000313" key="5">
    <source>
        <dbReference type="EMBL" id="KGB21424.1"/>
    </source>
</evidence>
<accession>A0A094YLB1</accession>
<dbReference type="Pfam" id="PF04586">
    <property type="entry name" value="Peptidase_S78"/>
    <property type="match status" value="1"/>
</dbReference>
<dbReference type="GeneID" id="89479998"/>
<dbReference type="STRING" id="104102.AtDm6_3060"/>
<reference evidence="5 6" key="1">
    <citation type="submission" date="2014-06" db="EMBL/GenBank/DDBJ databases">
        <title>Functional and comparative genomic analyses of the Drosophila gut microbiota identify candidate symbiosis factors.</title>
        <authorList>
            <person name="Newell P.D."/>
            <person name="Chaston J.M."/>
            <person name="Douglas A.E."/>
        </authorList>
    </citation>
    <scope>NUCLEOTIDE SEQUENCE [LARGE SCALE GENOMIC DNA]</scope>
    <source>
        <strain evidence="5 6">DmCS_006</strain>
    </source>
</reference>
<keyword evidence="6" id="KW-1185">Reference proteome</keyword>
<dbReference type="GO" id="GO:0008233">
    <property type="term" value="F:peptidase activity"/>
    <property type="evidence" value="ECO:0007669"/>
    <property type="project" value="UniProtKB-KW"/>
</dbReference>
<evidence type="ECO:0000259" key="4">
    <source>
        <dbReference type="Pfam" id="PF04586"/>
    </source>
</evidence>
<dbReference type="Proteomes" id="UP000029448">
    <property type="component" value="Unassembled WGS sequence"/>
</dbReference>
<keyword evidence="1" id="KW-1188">Viral release from host cell</keyword>
<organism evidence="5 6">
    <name type="scientific">Acetobacter tropicalis</name>
    <dbReference type="NCBI Taxonomy" id="104102"/>
    <lineage>
        <taxon>Bacteria</taxon>
        <taxon>Pseudomonadati</taxon>
        <taxon>Pseudomonadota</taxon>
        <taxon>Alphaproteobacteria</taxon>
        <taxon>Acetobacterales</taxon>
        <taxon>Acetobacteraceae</taxon>
        <taxon>Acetobacter</taxon>
    </lineage>
</organism>
<keyword evidence="2 5" id="KW-0645">Protease</keyword>
<dbReference type="RefSeq" id="WP_035381938.1">
    <property type="nucleotide sequence ID" value="NZ_JACAOJ010000011.1"/>
</dbReference>
<keyword evidence="3" id="KW-0378">Hydrolase</keyword>